<sequence length="137" mass="15170">LNVDWFLPAEAYLKRTLIQKLISELVENHGSHEISSSDCSDDHQYIENNENGTGFEHPEVNRESKTSLGVQGIEMTLLSGSSSLDPQSFNNSGMVLKDLFEPGATGATLAQCHSFGQRSSDYRFNSSIFSMEVCTFI</sequence>
<dbReference type="EMBL" id="LXQA010104079">
    <property type="protein sequence ID" value="MCI17145.1"/>
    <property type="molecule type" value="Genomic_DNA"/>
</dbReference>
<feature type="non-terminal residue" evidence="1">
    <location>
        <position position="1"/>
    </location>
</feature>
<evidence type="ECO:0000313" key="2">
    <source>
        <dbReference type="Proteomes" id="UP000265520"/>
    </source>
</evidence>
<name>A0A392Q1M7_9FABA</name>
<dbReference type="AlphaFoldDB" id="A0A392Q1M7"/>
<comment type="caution">
    <text evidence="1">The sequence shown here is derived from an EMBL/GenBank/DDBJ whole genome shotgun (WGS) entry which is preliminary data.</text>
</comment>
<keyword evidence="1" id="KW-0378">Hydrolase</keyword>
<reference evidence="1 2" key="1">
    <citation type="journal article" date="2018" name="Front. Plant Sci.">
        <title>Red Clover (Trifolium pratense) and Zigzag Clover (T. medium) - A Picture of Genomic Similarities and Differences.</title>
        <authorList>
            <person name="Dluhosova J."/>
            <person name="Istvanek J."/>
            <person name="Nedelnik J."/>
            <person name="Repkova J."/>
        </authorList>
    </citation>
    <scope>NUCLEOTIDE SEQUENCE [LARGE SCALE GENOMIC DNA]</scope>
    <source>
        <strain evidence="2">cv. 10/8</strain>
        <tissue evidence="1">Leaf</tissue>
    </source>
</reference>
<dbReference type="GO" id="GO:0008233">
    <property type="term" value="F:peptidase activity"/>
    <property type="evidence" value="ECO:0007669"/>
    <property type="project" value="UniProtKB-KW"/>
</dbReference>
<dbReference type="Proteomes" id="UP000265520">
    <property type="component" value="Unassembled WGS sequence"/>
</dbReference>
<protein>
    <submittedName>
        <fullName evidence="1">Sentrin-specific protease</fullName>
    </submittedName>
</protein>
<evidence type="ECO:0000313" key="1">
    <source>
        <dbReference type="EMBL" id="MCI17145.1"/>
    </source>
</evidence>
<dbReference type="PANTHER" id="PTHR47764">
    <property type="entry name" value="UBIQUITIN-LIKE-SPECIFIC PROTEASE 2B-RELATED"/>
    <property type="match status" value="1"/>
</dbReference>
<keyword evidence="1" id="KW-0645">Protease</keyword>
<proteinExistence type="predicted"/>
<organism evidence="1 2">
    <name type="scientific">Trifolium medium</name>
    <dbReference type="NCBI Taxonomy" id="97028"/>
    <lineage>
        <taxon>Eukaryota</taxon>
        <taxon>Viridiplantae</taxon>
        <taxon>Streptophyta</taxon>
        <taxon>Embryophyta</taxon>
        <taxon>Tracheophyta</taxon>
        <taxon>Spermatophyta</taxon>
        <taxon>Magnoliopsida</taxon>
        <taxon>eudicotyledons</taxon>
        <taxon>Gunneridae</taxon>
        <taxon>Pentapetalae</taxon>
        <taxon>rosids</taxon>
        <taxon>fabids</taxon>
        <taxon>Fabales</taxon>
        <taxon>Fabaceae</taxon>
        <taxon>Papilionoideae</taxon>
        <taxon>50 kb inversion clade</taxon>
        <taxon>NPAAA clade</taxon>
        <taxon>Hologalegina</taxon>
        <taxon>IRL clade</taxon>
        <taxon>Trifolieae</taxon>
        <taxon>Trifolium</taxon>
    </lineage>
</organism>
<dbReference type="GO" id="GO:0006508">
    <property type="term" value="P:proteolysis"/>
    <property type="evidence" value="ECO:0007669"/>
    <property type="project" value="UniProtKB-KW"/>
</dbReference>
<dbReference type="PANTHER" id="PTHR47764:SF2">
    <property type="entry name" value="UBIQUITIN-LIKE PROTEASE FAMILY PROFILE DOMAIN-CONTAINING PROTEIN"/>
    <property type="match status" value="1"/>
</dbReference>
<keyword evidence="2" id="KW-1185">Reference proteome</keyword>
<accession>A0A392Q1M7</accession>